<dbReference type="Proteomes" id="UP001148312">
    <property type="component" value="Unassembled WGS sequence"/>
</dbReference>
<dbReference type="PANTHER" id="PTHR10188:SF43">
    <property type="entry name" value="ASPARAGINASE (EUROFUNG)"/>
    <property type="match status" value="1"/>
</dbReference>
<protein>
    <submittedName>
        <fullName evidence="5">L-asparaginase</fullName>
    </submittedName>
</protein>
<dbReference type="RefSeq" id="XP_056787550.1">
    <property type="nucleotide sequence ID" value="XM_056936751.1"/>
</dbReference>
<dbReference type="AlphaFoldDB" id="A0A9X0BP10"/>
<dbReference type="InterPro" id="IPR000246">
    <property type="entry name" value="Peptidase_T2"/>
</dbReference>
<evidence type="ECO:0000313" key="5">
    <source>
        <dbReference type="EMBL" id="KAJ5477006.1"/>
    </source>
</evidence>
<dbReference type="Pfam" id="PF01112">
    <property type="entry name" value="Asparaginase_2"/>
    <property type="match status" value="2"/>
</dbReference>
<evidence type="ECO:0000256" key="2">
    <source>
        <dbReference type="PIRSR" id="PIRSR600246-2"/>
    </source>
</evidence>
<name>A0A9X0BP10_9EURO</name>
<accession>A0A9X0BP10</accession>
<dbReference type="GO" id="GO:0016787">
    <property type="term" value="F:hydrolase activity"/>
    <property type="evidence" value="ECO:0007669"/>
    <property type="project" value="InterPro"/>
</dbReference>
<evidence type="ECO:0000256" key="1">
    <source>
        <dbReference type="PIRSR" id="PIRSR600246-1"/>
    </source>
</evidence>
<evidence type="ECO:0000256" key="3">
    <source>
        <dbReference type="PIRSR" id="PIRSR600246-3"/>
    </source>
</evidence>
<keyword evidence="6" id="KW-1185">Reference proteome</keyword>
<feature type="site" description="Cleavage; by autolysis" evidence="3">
    <location>
        <begin position="240"/>
        <end position="241"/>
    </location>
</feature>
<sequence>MTKRLFKPRVVIHGGAGNILRQDFQKEEYEQYRTALLSIVSKTNKYVTQILPGEGDSCQPSTGDRRPSALDIATYAVTLLEDHPLFNSGHGSVFTRDGTNELEASVMASDGLKKRCVGVMGVRNVKNPVILARKILEHGEQDLEVENELEPRTTSHNDQGGPARPSPLTKKPLDVPFAQGHTLIRGEAAEILASRYGCELVPPSYYFTQKRWNEHIQALDKEKRGESLATWDPEEYLPQGTCGAVAMDEHGAICAATSTGGLTNKISGRIGDTPIPGAGFWAGQWDESSPSVTRSVWNQLPQSSTGLISHERMSTSSPGLWQISLPISRLWTRSKEPSEWSQGVTSIRSIGLSGTGTGDSFVRTAAAQGVLGLAQWKPETGTNALKYVAGADGILQQNAGDRWSKTGEGEGGMIGIESMILRDKSGEVVGTKSVLLMDYNCAGMYRAWVDDSGQPRMSIWTNGAEDDEAKEWFP</sequence>
<feature type="binding site" evidence="2">
    <location>
        <begin position="355"/>
        <end position="358"/>
    </location>
    <ligand>
        <name>substrate</name>
    </ligand>
</feature>
<dbReference type="EMBL" id="JAPWDQ010000010">
    <property type="protein sequence ID" value="KAJ5477006.1"/>
    <property type="molecule type" value="Genomic_DNA"/>
</dbReference>
<organism evidence="5 6">
    <name type="scientific">Penicillium diatomitis</name>
    <dbReference type="NCBI Taxonomy" id="2819901"/>
    <lineage>
        <taxon>Eukaryota</taxon>
        <taxon>Fungi</taxon>
        <taxon>Dikarya</taxon>
        <taxon>Ascomycota</taxon>
        <taxon>Pezizomycotina</taxon>
        <taxon>Eurotiomycetes</taxon>
        <taxon>Eurotiomycetidae</taxon>
        <taxon>Eurotiales</taxon>
        <taxon>Aspergillaceae</taxon>
        <taxon>Penicillium</taxon>
    </lineage>
</organism>
<dbReference type="GO" id="GO:0005737">
    <property type="term" value="C:cytoplasm"/>
    <property type="evidence" value="ECO:0007669"/>
    <property type="project" value="TreeGrafter"/>
</dbReference>
<feature type="region of interest" description="Disordered" evidence="4">
    <location>
        <begin position="150"/>
        <end position="172"/>
    </location>
</feature>
<gene>
    <name evidence="5" type="ORF">N7539_007150</name>
</gene>
<evidence type="ECO:0000256" key="4">
    <source>
        <dbReference type="SAM" id="MobiDB-lite"/>
    </source>
</evidence>
<dbReference type="CDD" id="cd04701">
    <property type="entry name" value="Asparaginase_2"/>
    <property type="match status" value="1"/>
</dbReference>
<dbReference type="Gene3D" id="3.60.20.30">
    <property type="entry name" value="(Glycosyl)asparaginase"/>
    <property type="match status" value="1"/>
</dbReference>
<reference evidence="5" key="1">
    <citation type="submission" date="2022-12" db="EMBL/GenBank/DDBJ databases">
        <authorList>
            <person name="Petersen C."/>
        </authorList>
    </citation>
    <scope>NUCLEOTIDE SEQUENCE</scope>
    <source>
        <strain evidence="5">IBT 30728</strain>
    </source>
</reference>
<reference evidence="5" key="2">
    <citation type="journal article" date="2023" name="IMA Fungus">
        <title>Comparative genomic study of the Penicillium genus elucidates a diverse pangenome and 15 lateral gene transfer events.</title>
        <authorList>
            <person name="Petersen C."/>
            <person name="Sorensen T."/>
            <person name="Nielsen M.R."/>
            <person name="Sondergaard T.E."/>
            <person name="Sorensen J.L."/>
            <person name="Fitzpatrick D.A."/>
            <person name="Frisvad J.C."/>
            <person name="Nielsen K.L."/>
        </authorList>
    </citation>
    <scope>NUCLEOTIDE SEQUENCE</scope>
    <source>
        <strain evidence="5">IBT 30728</strain>
    </source>
</reference>
<dbReference type="SUPFAM" id="SSF56235">
    <property type="entry name" value="N-terminal nucleophile aminohydrolases (Ntn hydrolases)"/>
    <property type="match status" value="1"/>
</dbReference>
<proteinExistence type="predicted"/>
<dbReference type="PANTHER" id="PTHR10188">
    <property type="entry name" value="L-ASPARAGINASE"/>
    <property type="match status" value="1"/>
</dbReference>
<dbReference type="GeneID" id="81627000"/>
<evidence type="ECO:0000313" key="6">
    <source>
        <dbReference type="Proteomes" id="UP001148312"/>
    </source>
</evidence>
<comment type="caution">
    <text evidence="5">The sequence shown here is derived from an EMBL/GenBank/DDBJ whole genome shotgun (WGS) entry which is preliminary data.</text>
</comment>
<feature type="binding site" evidence="2">
    <location>
        <begin position="269"/>
        <end position="272"/>
    </location>
    <ligand>
        <name>substrate</name>
    </ligand>
</feature>
<dbReference type="InterPro" id="IPR029055">
    <property type="entry name" value="Ntn_hydrolases_N"/>
</dbReference>
<feature type="active site" description="Nucleophile" evidence="1">
    <location>
        <position position="241"/>
    </location>
</feature>